<evidence type="ECO:0000256" key="6">
    <source>
        <dbReference type="SAM" id="MobiDB-lite"/>
    </source>
</evidence>
<dbReference type="InterPro" id="IPR051401">
    <property type="entry name" value="GtrA_CellWall_Glycosyl"/>
</dbReference>
<dbReference type="InterPro" id="IPR007267">
    <property type="entry name" value="GtrA_DPMS_TM"/>
</dbReference>
<keyword evidence="5 7" id="KW-0472">Membrane</keyword>
<evidence type="ECO:0000256" key="5">
    <source>
        <dbReference type="ARBA" id="ARBA00023136"/>
    </source>
</evidence>
<evidence type="ECO:0000256" key="1">
    <source>
        <dbReference type="ARBA" id="ARBA00004141"/>
    </source>
</evidence>
<feature type="domain" description="GtrA/DPMS transmembrane" evidence="8">
    <location>
        <begin position="50"/>
        <end position="165"/>
    </location>
</feature>
<dbReference type="EMBL" id="BAAAOG010000001">
    <property type="protein sequence ID" value="GAA1946082.1"/>
    <property type="molecule type" value="Genomic_DNA"/>
</dbReference>
<feature type="transmembrane region" description="Helical" evidence="7">
    <location>
        <begin position="142"/>
        <end position="159"/>
    </location>
</feature>
<dbReference type="PANTHER" id="PTHR38459:SF1">
    <property type="entry name" value="PROPHAGE BACTOPRENOL-LINKED GLUCOSE TRANSLOCASE HOMOLOG"/>
    <property type="match status" value="1"/>
</dbReference>
<sequence length="172" mass="19075">MAEPVAEDPQTSPANPDFSDIPEPALEAVGGMSGPDGPLLKLIKDRRVAFLMVGVVNTVVGFAWFALFDITIGRLWGYMVTLLFAHVASVLCAFVLYRRFVFRVRGHVWIDLARFESVYLVALGINAVLLPLLVEFAHLEPIVAQALIVIVTTLVSYFGHSRFSFRRRKDAA</sequence>
<name>A0ABN2Q9S7_9MICO</name>
<feature type="region of interest" description="Disordered" evidence="6">
    <location>
        <begin position="1"/>
        <end position="20"/>
    </location>
</feature>
<comment type="similarity">
    <text evidence="2">Belongs to the GtrA family.</text>
</comment>
<feature type="transmembrane region" description="Helical" evidence="7">
    <location>
        <begin position="48"/>
        <end position="70"/>
    </location>
</feature>
<evidence type="ECO:0000256" key="2">
    <source>
        <dbReference type="ARBA" id="ARBA00009399"/>
    </source>
</evidence>
<evidence type="ECO:0000313" key="9">
    <source>
        <dbReference type="EMBL" id="GAA1946082.1"/>
    </source>
</evidence>
<evidence type="ECO:0000256" key="3">
    <source>
        <dbReference type="ARBA" id="ARBA00022692"/>
    </source>
</evidence>
<dbReference type="Pfam" id="PF04138">
    <property type="entry name" value="GtrA_DPMS_TM"/>
    <property type="match status" value="1"/>
</dbReference>
<reference evidence="9 10" key="1">
    <citation type="journal article" date="2019" name="Int. J. Syst. Evol. Microbiol.">
        <title>The Global Catalogue of Microorganisms (GCM) 10K type strain sequencing project: providing services to taxonomists for standard genome sequencing and annotation.</title>
        <authorList>
            <consortium name="The Broad Institute Genomics Platform"/>
            <consortium name="The Broad Institute Genome Sequencing Center for Infectious Disease"/>
            <person name="Wu L."/>
            <person name="Ma J."/>
        </authorList>
    </citation>
    <scope>NUCLEOTIDE SEQUENCE [LARGE SCALE GENOMIC DNA]</scope>
    <source>
        <strain evidence="9 10">JCM 14901</strain>
    </source>
</reference>
<dbReference type="RefSeq" id="WP_344090858.1">
    <property type="nucleotide sequence ID" value="NZ_BAAAOG010000001.1"/>
</dbReference>
<keyword evidence="4 7" id="KW-1133">Transmembrane helix</keyword>
<protein>
    <recommendedName>
        <fullName evidence="8">GtrA/DPMS transmembrane domain-containing protein</fullName>
    </recommendedName>
</protein>
<dbReference type="Proteomes" id="UP001499933">
    <property type="component" value="Unassembled WGS sequence"/>
</dbReference>
<keyword evidence="10" id="KW-1185">Reference proteome</keyword>
<keyword evidence="3 7" id="KW-0812">Transmembrane</keyword>
<comment type="subcellular location">
    <subcellularLocation>
        <location evidence="1">Membrane</location>
        <topology evidence="1">Multi-pass membrane protein</topology>
    </subcellularLocation>
</comment>
<dbReference type="PANTHER" id="PTHR38459">
    <property type="entry name" value="PROPHAGE BACTOPRENOL-LINKED GLUCOSE TRANSLOCASE HOMOLOG"/>
    <property type="match status" value="1"/>
</dbReference>
<comment type="caution">
    <text evidence="9">The sequence shown here is derived from an EMBL/GenBank/DDBJ whole genome shotgun (WGS) entry which is preliminary data.</text>
</comment>
<evidence type="ECO:0000259" key="8">
    <source>
        <dbReference type="Pfam" id="PF04138"/>
    </source>
</evidence>
<evidence type="ECO:0000313" key="10">
    <source>
        <dbReference type="Proteomes" id="UP001499933"/>
    </source>
</evidence>
<feature type="transmembrane region" description="Helical" evidence="7">
    <location>
        <begin position="76"/>
        <end position="97"/>
    </location>
</feature>
<evidence type="ECO:0000256" key="4">
    <source>
        <dbReference type="ARBA" id="ARBA00022989"/>
    </source>
</evidence>
<gene>
    <name evidence="9" type="ORF">GCM10009776_05170</name>
</gene>
<organism evidence="9 10">
    <name type="scientific">Microbacterium deminutum</name>
    <dbReference type="NCBI Taxonomy" id="344164"/>
    <lineage>
        <taxon>Bacteria</taxon>
        <taxon>Bacillati</taxon>
        <taxon>Actinomycetota</taxon>
        <taxon>Actinomycetes</taxon>
        <taxon>Micrococcales</taxon>
        <taxon>Microbacteriaceae</taxon>
        <taxon>Microbacterium</taxon>
    </lineage>
</organism>
<evidence type="ECO:0000256" key="7">
    <source>
        <dbReference type="SAM" id="Phobius"/>
    </source>
</evidence>
<accession>A0ABN2Q9S7</accession>
<feature type="transmembrane region" description="Helical" evidence="7">
    <location>
        <begin position="118"/>
        <end position="136"/>
    </location>
</feature>
<proteinExistence type="inferred from homology"/>